<gene>
    <name evidence="2" type="ORF">JNW91_12230</name>
</gene>
<organism evidence="2 3">
    <name type="scientific">Micromonospora parastrephiae</name>
    <dbReference type="NCBI Taxonomy" id="2806101"/>
    <lineage>
        <taxon>Bacteria</taxon>
        <taxon>Bacillati</taxon>
        <taxon>Actinomycetota</taxon>
        <taxon>Actinomycetes</taxon>
        <taxon>Micromonosporales</taxon>
        <taxon>Micromonosporaceae</taxon>
        <taxon>Micromonospora</taxon>
    </lineage>
</organism>
<dbReference type="InterPro" id="IPR029069">
    <property type="entry name" value="HotDog_dom_sf"/>
</dbReference>
<comment type="caution">
    <text evidence="2">The sequence shown here is derived from an EMBL/GenBank/DDBJ whole genome shotgun (WGS) entry which is preliminary data.</text>
</comment>
<accession>A0ABS1XTG2</accession>
<proteinExistence type="predicted"/>
<sequence>MTAGLRTPSQAVLPTLPPSRLGLTPIEVRSVDDRVWFNVEVPADLPLLAGHFPGLPIVPGVCLIDVVQRVVTATVTDAHASRLSHINRCRFRSPVWPGDRLDYELTLARDERGLNCHAVVRGPGGSVAEIRLRYEEDE</sequence>
<dbReference type="EMBL" id="JAEVHM010000045">
    <property type="protein sequence ID" value="MBM0232560.1"/>
    <property type="molecule type" value="Genomic_DNA"/>
</dbReference>
<dbReference type="SUPFAM" id="SSF54637">
    <property type="entry name" value="Thioesterase/thiol ester dehydrase-isomerase"/>
    <property type="match status" value="1"/>
</dbReference>
<evidence type="ECO:0000259" key="1">
    <source>
        <dbReference type="Pfam" id="PF22818"/>
    </source>
</evidence>
<keyword evidence="3" id="KW-1185">Reference proteome</keyword>
<dbReference type="Proteomes" id="UP000601027">
    <property type="component" value="Unassembled WGS sequence"/>
</dbReference>
<dbReference type="RefSeq" id="WP_203174964.1">
    <property type="nucleotide sequence ID" value="NZ_JAEVHM010000045.1"/>
</dbReference>
<dbReference type="Pfam" id="PF22818">
    <property type="entry name" value="ApeI-like"/>
    <property type="match status" value="1"/>
</dbReference>
<feature type="domain" description="ApeI dehydratase-like" evidence="1">
    <location>
        <begin position="31"/>
        <end position="112"/>
    </location>
</feature>
<dbReference type="InterPro" id="IPR054545">
    <property type="entry name" value="ApeI-like"/>
</dbReference>
<reference evidence="2 3" key="1">
    <citation type="submission" date="2021-01" db="EMBL/GenBank/DDBJ databases">
        <title>Draft genome sequence of Micromonospora sp. strain STR1_7.</title>
        <authorList>
            <person name="Karlyshev A."/>
            <person name="Jawad R."/>
        </authorList>
    </citation>
    <scope>NUCLEOTIDE SEQUENCE [LARGE SCALE GENOMIC DNA]</scope>
    <source>
        <strain evidence="2 3">STR1-7</strain>
    </source>
</reference>
<name>A0ABS1XTG2_9ACTN</name>
<evidence type="ECO:0000313" key="3">
    <source>
        <dbReference type="Proteomes" id="UP000601027"/>
    </source>
</evidence>
<protein>
    <recommendedName>
        <fullName evidence="1">ApeI dehydratase-like domain-containing protein</fullName>
    </recommendedName>
</protein>
<dbReference type="Gene3D" id="3.10.129.10">
    <property type="entry name" value="Hotdog Thioesterase"/>
    <property type="match status" value="1"/>
</dbReference>
<evidence type="ECO:0000313" key="2">
    <source>
        <dbReference type="EMBL" id="MBM0232560.1"/>
    </source>
</evidence>